<dbReference type="AlphaFoldDB" id="A0AAD5R832"/>
<evidence type="ECO:0000259" key="1">
    <source>
        <dbReference type="Pfam" id="PF10328"/>
    </source>
</evidence>
<gene>
    <name evidence="2" type="ORF">KIN20_033427</name>
</gene>
<proteinExistence type="predicted"/>
<accession>A0AAD5R832</accession>
<sequence>MRSGSFLRTDKAYDTYYEAGNFLEFKGYPLNCHSTKQASNGSAFLQAVFICPQITLYCLLPHLGNKWEIFFAETFPWELCPALDGLIIALFHFQLSQIGVRTSPTMLSKAVAVIPYNQTNRQS</sequence>
<comment type="caution">
    <text evidence="2">The sequence shown here is derived from an EMBL/GenBank/DDBJ whole genome shotgun (WGS) entry which is preliminary data.</text>
</comment>
<dbReference type="Proteomes" id="UP001196413">
    <property type="component" value="Unassembled WGS sequence"/>
</dbReference>
<organism evidence="2 3">
    <name type="scientific">Parelaphostrongylus tenuis</name>
    <name type="common">Meningeal worm</name>
    <dbReference type="NCBI Taxonomy" id="148309"/>
    <lineage>
        <taxon>Eukaryota</taxon>
        <taxon>Metazoa</taxon>
        <taxon>Ecdysozoa</taxon>
        <taxon>Nematoda</taxon>
        <taxon>Chromadorea</taxon>
        <taxon>Rhabditida</taxon>
        <taxon>Rhabditina</taxon>
        <taxon>Rhabditomorpha</taxon>
        <taxon>Strongyloidea</taxon>
        <taxon>Metastrongylidae</taxon>
        <taxon>Parelaphostrongylus</taxon>
    </lineage>
</organism>
<keyword evidence="3" id="KW-1185">Reference proteome</keyword>
<name>A0AAD5R832_PARTN</name>
<feature type="domain" description="7TM GPCR serpentine receptor class x (Srx)" evidence="1">
    <location>
        <begin position="45"/>
        <end position="92"/>
    </location>
</feature>
<evidence type="ECO:0000313" key="3">
    <source>
        <dbReference type="Proteomes" id="UP001196413"/>
    </source>
</evidence>
<reference evidence="2" key="1">
    <citation type="submission" date="2021-06" db="EMBL/GenBank/DDBJ databases">
        <title>Parelaphostrongylus tenuis whole genome reference sequence.</title>
        <authorList>
            <person name="Garwood T.J."/>
            <person name="Larsen P.A."/>
            <person name="Fountain-Jones N.M."/>
            <person name="Garbe J.R."/>
            <person name="Macchietto M.G."/>
            <person name="Kania S.A."/>
            <person name="Gerhold R.W."/>
            <person name="Richards J.E."/>
            <person name="Wolf T.M."/>
        </authorList>
    </citation>
    <scope>NUCLEOTIDE SEQUENCE</scope>
    <source>
        <strain evidence="2">MNPRO001-30</strain>
        <tissue evidence="2">Meninges</tissue>
    </source>
</reference>
<dbReference type="EMBL" id="JAHQIW010006984">
    <property type="protein sequence ID" value="KAJ1371470.1"/>
    <property type="molecule type" value="Genomic_DNA"/>
</dbReference>
<dbReference type="Pfam" id="PF10328">
    <property type="entry name" value="7TM_GPCR_Srx"/>
    <property type="match status" value="1"/>
</dbReference>
<dbReference type="InterPro" id="IPR019430">
    <property type="entry name" value="7TM_GPCR_serpentine_rcpt_Srx"/>
</dbReference>
<evidence type="ECO:0000313" key="2">
    <source>
        <dbReference type="EMBL" id="KAJ1371470.1"/>
    </source>
</evidence>
<protein>
    <recommendedName>
        <fullName evidence="1">7TM GPCR serpentine receptor class x (Srx) domain-containing protein</fullName>
    </recommendedName>
</protein>